<evidence type="ECO:0000313" key="2">
    <source>
        <dbReference type="Proteomes" id="UP000250235"/>
    </source>
</evidence>
<proteinExistence type="predicted"/>
<accession>A0A2Z7D7C1</accession>
<dbReference type="AlphaFoldDB" id="A0A2Z7D7C1"/>
<dbReference type="Proteomes" id="UP000250235">
    <property type="component" value="Unassembled WGS sequence"/>
</dbReference>
<keyword evidence="2" id="KW-1185">Reference proteome</keyword>
<reference evidence="1 2" key="1">
    <citation type="journal article" date="2015" name="Proc. Natl. Acad. Sci. U.S.A.">
        <title>The resurrection genome of Boea hygrometrica: A blueprint for survival of dehydration.</title>
        <authorList>
            <person name="Xiao L."/>
            <person name="Yang G."/>
            <person name="Zhang L."/>
            <person name="Yang X."/>
            <person name="Zhao S."/>
            <person name="Ji Z."/>
            <person name="Zhou Q."/>
            <person name="Hu M."/>
            <person name="Wang Y."/>
            <person name="Chen M."/>
            <person name="Xu Y."/>
            <person name="Jin H."/>
            <person name="Xiao X."/>
            <person name="Hu G."/>
            <person name="Bao F."/>
            <person name="Hu Y."/>
            <person name="Wan P."/>
            <person name="Li L."/>
            <person name="Deng X."/>
            <person name="Kuang T."/>
            <person name="Xiang C."/>
            <person name="Zhu J.K."/>
            <person name="Oliver M.J."/>
            <person name="He Y."/>
        </authorList>
    </citation>
    <scope>NUCLEOTIDE SEQUENCE [LARGE SCALE GENOMIC DNA]</scope>
    <source>
        <strain evidence="2">cv. XS01</strain>
    </source>
</reference>
<evidence type="ECO:0000313" key="1">
    <source>
        <dbReference type="EMBL" id="KZV55558.1"/>
    </source>
</evidence>
<keyword evidence="1" id="KW-0346">Stress response</keyword>
<sequence length="201" mass="22601">MRDLQLFAQSVEDRISHSAPVRAGFSLSSQGYAFFFYILTPHPNYRQAHLSFTGGAAIQHQLVNQLCVLCTSGSKLMYQLGRPLTVPARYLRPVQFRRPVTVPVWISLCLLQTKKAAHVTQQHLVDEVTTLKSQVAEMVECLKKLRDAKRGEGKQGEGPCNKKGHRKYFELTSDNQRFGVHKTAQKYAKKGNEVNGGVRTS</sequence>
<dbReference type="EMBL" id="KQ988502">
    <property type="protein sequence ID" value="KZV55558.1"/>
    <property type="molecule type" value="Genomic_DNA"/>
</dbReference>
<name>A0A2Z7D7C1_9LAMI</name>
<protein>
    <submittedName>
        <fullName evidence="1">Heat shock protein 83-like</fullName>
    </submittedName>
</protein>
<organism evidence="1 2">
    <name type="scientific">Dorcoceras hygrometricum</name>
    <dbReference type="NCBI Taxonomy" id="472368"/>
    <lineage>
        <taxon>Eukaryota</taxon>
        <taxon>Viridiplantae</taxon>
        <taxon>Streptophyta</taxon>
        <taxon>Embryophyta</taxon>
        <taxon>Tracheophyta</taxon>
        <taxon>Spermatophyta</taxon>
        <taxon>Magnoliopsida</taxon>
        <taxon>eudicotyledons</taxon>
        <taxon>Gunneridae</taxon>
        <taxon>Pentapetalae</taxon>
        <taxon>asterids</taxon>
        <taxon>lamiids</taxon>
        <taxon>Lamiales</taxon>
        <taxon>Gesneriaceae</taxon>
        <taxon>Didymocarpoideae</taxon>
        <taxon>Trichosporeae</taxon>
        <taxon>Loxocarpinae</taxon>
        <taxon>Dorcoceras</taxon>
    </lineage>
</organism>
<gene>
    <name evidence="1" type="ORF">F511_38453</name>
</gene>